<accession>A0A8S1AEN5</accession>
<evidence type="ECO:0000313" key="2">
    <source>
        <dbReference type="EMBL" id="CAB3249022.1"/>
    </source>
</evidence>
<reference evidence="3 4" key="1">
    <citation type="submission" date="2020-04" db="EMBL/GenBank/DDBJ databases">
        <authorList>
            <person name="Wallbank WR R."/>
            <person name="Pardo Diaz C."/>
            <person name="Kozak K."/>
            <person name="Martin S."/>
            <person name="Jiggins C."/>
            <person name="Moest M."/>
            <person name="Warren A I."/>
            <person name="Byers J.R.P. K."/>
            <person name="Montejo-Kovacevich G."/>
            <person name="Yen C E."/>
        </authorList>
    </citation>
    <scope>NUCLEOTIDE SEQUENCE [LARGE SCALE GENOMIC DNA]</scope>
</reference>
<evidence type="ECO:0000313" key="1">
    <source>
        <dbReference type="EMBL" id="CAB3245951.1"/>
    </source>
</evidence>
<name>A0A8S1AEN5_ARCPL</name>
<dbReference type="EMBL" id="CADEBC010000525">
    <property type="protein sequence ID" value="CAB3245951.1"/>
    <property type="molecule type" value="Genomic_DNA"/>
</dbReference>
<keyword evidence="3" id="KW-1185">Reference proteome</keyword>
<dbReference type="EMBL" id="CADEBD010000344">
    <property type="protein sequence ID" value="CAB3249022.1"/>
    <property type="molecule type" value="Genomic_DNA"/>
</dbReference>
<dbReference type="AlphaFoldDB" id="A0A8S1AEN5"/>
<evidence type="ECO:0000313" key="4">
    <source>
        <dbReference type="Proteomes" id="UP000494256"/>
    </source>
</evidence>
<evidence type="ECO:0000313" key="3">
    <source>
        <dbReference type="Proteomes" id="UP000494106"/>
    </source>
</evidence>
<dbReference type="OrthoDB" id="7189733at2759"/>
<dbReference type="Proteomes" id="UP000494256">
    <property type="component" value="Unassembled WGS sequence"/>
</dbReference>
<gene>
    <name evidence="1" type="ORF">APLA_LOCUS10665</name>
    <name evidence="2" type="ORF">APLA_LOCUS12648</name>
</gene>
<sequence length="128" mass="14743">MSAHRCGRRPCSAVAAAAGEPNVNIRRPELNRRISFYGSDFSTTPEPVDQSPLNKYWQLVAKLTNTGYEFWKKVYDDPYRWQLFKSIMLFIMGIKFSGDLFKYMNPSKSVKCGARHATCVKIMNRNSH</sequence>
<comment type="caution">
    <text evidence="1">The sequence shown here is derived from an EMBL/GenBank/DDBJ whole genome shotgun (WGS) entry which is preliminary data.</text>
</comment>
<dbReference type="Proteomes" id="UP000494106">
    <property type="component" value="Unassembled WGS sequence"/>
</dbReference>
<proteinExistence type="predicted"/>
<protein>
    <submittedName>
        <fullName evidence="1">Uncharacterized protein</fullName>
    </submittedName>
</protein>
<organism evidence="1 3">
    <name type="scientific">Arctia plantaginis</name>
    <name type="common">Wood tiger moth</name>
    <name type="synonym">Phalaena plantaginis</name>
    <dbReference type="NCBI Taxonomy" id="874455"/>
    <lineage>
        <taxon>Eukaryota</taxon>
        <taxon>Metazoa</taxon>
        <taxon>Ecdysozoa</taxon>
        <taxon>Arthropoda</taxon>
        <taxon>Hexapoda</taxon>
        <taxon>Insecta</taxon>
        <taxon>Pterygota</taxon>
        <taxon>Neoptera</taxon>
        <taxon>Endopterygota</taxon>
        <taxon>Lepidoptera</taxon>
        <taxon>Glossata</taxon>
        <taxon>Ditrysia</taxon>
        <taxon>Noctuoidea</taxon>
        <taxon>Erebidae</taxon>
        <taxon>Arctiinae</taxon>
        <taxon>Arctia</taxon>
    </lineage>
</organism>